<accession>A0ACB9J4L3</accession>
<dbReference type="Proteomes" id="UP001056120">
    <property type="component" value="Linkage Group LG05"/>
</dbReference>
<protein>
    <submittedName>
        <fullName evidence="1">Uncharacterized protein</fullName>
    </submittedName>
</protein>
<dbReference type="EMBL" id="CM042022">
    <property type="protein sequence ID" value="KAI3815061.1"/>
    <property type="molecule type" value="Genomic_DNA"/>
</dbReference>
<organism evidence="1 2">
    <name type="scientific">Smallanthus sonchifolius</name>
    <dbReference type="NCBI Taxonomy" id="185202"/>
    <lineage>
        <taxon>Eukaryota</taxon>
        <taxon>Viridiplantae</taxon>
        <taxon>Streptophyta</taxon>
        <taxon>Embryophyta</taxon>
        <taxon>Tracheophyta</taxon>
        <taxon>Spermatophyta</taxon>
        <taxon>Magnoliopsida</taxon>
        <taxon>eudicotyledons</taxon>
        <taxon>Gunneridae</taxon>
        <taxon>Pentapetalae</taxon>
        <taxon>asterids</taxon>
        <taxon>campanulids</taxon>
        <taxon>Asterales</taxon>
        <taxon>Asteraceae</taxon>
        <taxon>Asteroideae</taxon>
        <taxon>Heliantheae alliance</taxon>
        <taxon>Millerieae</taxon>
        <taxon>Smallanthus</taxon>
    </lineage>
</organism>
<name>A0ACB9J4L3_9ASTR</name>
<proteinExistence type="predicted"/>
<evidence type="ECO:0000313" key="1">
    <source>
        <dbReference type="EMBL" id="KAI3815061.1"/>
    </source>
</evidence>
<gene>
    <name evidence="1" type="ORF">L1987_14715</name>
</gene>
<evidence type="ECO:0000313" key="2">
    <source>
        <dbReference type="Proteomes" id="UP001056120"/>
    </source>
</evidence>
<keyword evidence="2" id="KW-1185">Reference proteome</keyword>
<sequence length="130" mass="14589">MSKKVKARKFPVQEDHNDAVSVDPKPKPPVIHFYTRSRLRKRTGSFHGCSSYDTFLADLKAVSVVQVKVEDVEFVGNDVMVLVNDSNKKRKTSQELVNLGLDLVCVDSPSDKAWVGSDKDWVVDYEACDS</sequence>
<reference evidence="1 2" key="2">
    <citation type="journal article" date="2022" name="Mol. Ecol. Resour.">
        <title>The genomes of chicory, endive, great burdock and yacon provide insights into Asteraceae paleo-polyploidization history and plant inulin production.</title>
        <authorList>
            <person name="Fan W."/>
            <person name="Wang S."/>
            <person name="Wang H."/>
            <person name="Wang A."/>
            <person name="Jiang F."/>
            <person name="Liu H."/>
            <person name="Zhao H."/>
            <person name="Xu D."/>
            <person name="Zhang Y."/>
        </authorList>
    </citation>
    <scope>NUCLEOTIDE SEQUENCE [LARGE SCALE GENOMIC DNA]</scope>
    <source>
        <strain evidence="2">cv. Yunnan</strain>
        <tissue evidence="1">Leaves</tissue>
    </source>
</reference>
<comment type="caution">
    <text evidence="1">The sequence shown here is derived from an EMBL/GenBank/DDBJ whole genome shotgun (WGS) entry which is preliminary data.</text>
</comment>
<reference evidence="2" key="1">
    <citation type="journal article" date="2022" name="Mol. Ecol. Resour.">
        <title>The genomes of chicory, endive, great burdock and yacon provide insights into Asteraceae palaeo-polyploidization history and plant inulin production.</title>
        <authorList>
            <person name="Fan W."/>
            <person name="Wang S."/>
            <person name="Wang H."/>
            <person name="Wang A."/>
            <person name="Jiang F."/>
            <person name="Liu H."/>
            <person name="Zhao H."/>
            <person name="Xu D."/>
            <person name="Zhang Y."/>
        </authorList>
    </citation>
    <scope>NUCLEOTIDE SEQUENCE [LARGE SCALE GENOMIC DNA]</scope>
    <source>
        <strain evidence="2">cv. Yunnan</strain>
    </source>
</reference>